<evidence type="ECO:0000256" key="9">
    <source>
        <dbReference type="ARBA" id="ARBA00038313"/>
    </source>
</evidence>
<accession>A0A0M8MV42</accession>
<feature type="binding site" evidence="18">
    <location>
        <begin position="21"/>
        <end position="23"/>
    </location>
    <ligand>
        <name>FMN</name>
        <dbReference type="ChEBI" id="CHEBI:58210"/>
    </ligand>
</feature>
<comment type="catalytic activity">
    <reaction evidence="14">
        <text>a 5,6-dihydrouridine in mRNA + NADP(+) = a uridine in mRNA + NADPH + H(+)</text>
        <dbReference type="Rhea" id="RHEA:69855"/>
        <dbReference type="Rhea" id="RHEA-COMP:14658"/>
        <dbReference type="Rhea" id="RHEA-COMP:17789"/>
        <dbReference type="ChEBI" id="CHEBI:15378"/>
        <dbReference type="ChEBI" id="CHEBI:57783"/>
        <dbReference type="ChEBI" id="CHEBI:58349"/>
        <dbReference type="ChEBI" id="CHEBI:65315"/>
        <dbReference type="ChEBI" id="CHEBI:74443"/>
    </reaction>
    <physiologicalReaction direction="right-to-left" evidence="14">
        <dbReference type="Rhea" id="RHEA:69857"/>
    </physiologicalReaction>
</comment>
<dbReference type="GO" id="GO:0106414">
    <property type="term" value="F:mRNA dihydrouridine synthase activity"/>
    <property type="evidence" value="ECO:0007669"/>
    <property type="project" value="RHEA"/>
</dbReference>
<comment type="similarity">
    <text evidence="9">Belongs to the Dus family. Dus1 subfamily.</text>
</comment>
<dbReference type="InterPro" id="IPR013785">
    <property type="entry name" value="Aldolase_TIM"/>
</dbReference>
<feature type="active site" description="Proton donor" evidence="17">
    <location>
        <position position="118"/>
    </location>
</feature>
<evidence type="ECO:0000256" key="8">
    <source>
        <dbReference type="ARBA" id="ARBA00023027"/>
    </source>
</evidence>
<comment type="cofactor">
    <cofactor evidence="1 16 18">
        <name>FMN</name>
        <dbReference type="ChEBI" id="CHEBI:58210"/>
    </cofactor>
</comment>
<dbReference type="EC" id="1.3.1.-" evidence="16"/>
<dbReference type="RefSeq" id="XP_017992002.1">
    <property type="nucleotide sequence ID" value="XM_018138203.1"/>
</dbReference>
<evidence type="ECO:0000256" key="10">
    <source>
        <dbReference type="ARBA" id="ARBA00047287"/>
    </source>
</evidence>
<evidence type="ECO:0000256" key="5">
    <source>
        <dbReference type="ARBA" id="ARBA00022694"/>
    </source>
</evidence>
<evidence type="ECO:0000256" key="6">
    <source>
        <dbReference type="ARBA" id="ARBA00022857"/>
    </source>
</evidence>
<comment type="caution">
    <text evidence="20">The sequence shown here is derived from an EMBL/GenBank/DDBJ whole genome shotgun (WGS) entry which is preliminary data.</text>
</comment>
<dbReference type="GeneID" id="28730079"/>
<dbReference type="STRING" id="77020.A0A0M8MV42"/>
<proteinExistence type="inferred from homology"/>
<evidence type="ECO:0000313" key="21">
    <source>
        <dbReference type="Proteomes" id="UP000037751"/>
    </source>
</evidence>
<comment type="catalytic activity">
    <reaction evidence="11">
        <text>5,6-dihydrouridine(16) in tRNA + NADP(+) = uridine(16) in tRNA + NADPH + H(+)</text>
        <dbReference type="Rhea" id="RHEA:53376"/>
        <dbReference type="Rhea" id="RHEA-COMP:13543"/>
        <dbReference type="Rhea" id="RHEA-COMP:13544"/>
        <dbReference type="ChEBI" id="CHEBI:15378"/>
        <dbReference type="ChEBI" id="CHEBI:57783"/>
        <dbReference type="ChEBI" id="CHEBI:58349"/>
        <dbReference type="ChEBI" id="CHEBI:65315"/>
        <dbReference type="ChEBI" id="CHEBI:74443"/>
        <dbReference type="EC" id="1.3.1.88"/>
    </reaction>
    <physiologicalReaction direction="right-to-left" evidence="11">
        <dbReference type="Rhea" id="RHEA:53378"/>
    </physiologicalReaction>
</comment>
<dbReference type="PANTHER" id="PTHR11082:SF5">
    <property type="entry name" value="TRNA-DIHYDROURIDINE(16_17) SYNTHASE [NAD(P)(+)]-LIKE"/>
    <property type="match status" value="1"/>
</dbReference>
<dbReference type="PIRSF" id="PIRSF006621">
    <property type="entry name" value="Dus"/>
    <property type="match status" value="1"/>
</dbReference>
<evidence type="ECO:0000256" key="11">
    <source>
        <dbReference type="ARBA" id="ARBA00047652"/>
    </source>
</evidence>
<keyword evidence="4" id="KW-0507">mRNA processing</keyword>
<dbReference type="SUPFAM" id="SSF51395">
    <property type="entry name" value="FMN-linked oxidoreductases"/>
    <property type="match status" value="1"/>
</dbReference>
<dbReference type="GO" id="GO:0006397">
    <property type="term" value="P:mRNA processing"/>
    <property type="evidence" value="ECO:0007669"/>
    <property type="project" value="UniProtKB-KW"/>
</dbReference>
<evidence type="ECO:0000256" key="15">
    <source>
        <dbReference type="ARBA" id="ARBA00049467"/>
    </source>
</evidence>
<dbReference type="PANTHER" id="PTHR11082">
    <property type="entry name" value="TRNA-DIHYDROURIDINE SYNTHASE"/>
    <property type="match status" value="1"/>
</dbReference>
<name>A0A0M8MV42_9BASI</name>
<evidence type="ECO:0000256" key="13">
    <source>
        <dbReference type="ARBA" id="ARBA00048934"/>
    </source>
</evidence>
<dbReference type="Gene3D" id="3.20.20.70">
    <property type="entry name" value="Aldolase class I"/>
    <property type="match status" value="1"/>
</dbReference>
<keyword evidence="5 16" id="KW-0819">tRNA processing</keyword>
<dbReference type="Pfam" id="PF01207">
    <property type="entry name" value="Dus"/>
    <property type="match status" value="1"/>
</dbReference>
<keyword evidence="3 16" id="KW-0288">FMN</keyword>
<dbReference type="CDD" id="cd02801">
    <property type="entry name" value="DUS_like_FMN"/>
    <property type="match status" value="1"/>
</dbReference>
<evidence type="ECO:0000256" key="18">
    <source>
        <dbReference type="PIRSR" id="PIRSR006621-2"/>
    </source>
</evidence>
<organism evidence="20 21">
    <name type="scientific">Malassezia pachydermatis</name>
    <dbReference type="NCBI Taxonomy" id="77020"/>
    <lineage>
        <taxon>Eukaryota</taxon>
        <taxon>Fungi</taxon>
        <taxon>Dikarya</taxon>
        <taxon>Basidiomycota</taxon>
        <taxon>Ustilaginomycotina</taxon>
        <taxon>Malasseziomycetes</taxon>
        <taxon>Malasseziales</taxon>
        <taxon>Malasseziaceae</taxon>
        <taxon>Malassezia</taxon>
    </lineage>
</organism>
<comment type="catalytic activity">
    <reaction evidence="15">
        <text>5,6-dihydrouridine(17) in tRNA + NADP(+) = uridine(17) in tRNA + NADPH + H(+)</text>
        <dbReference type="Rhea" id="RHEA:53368"/>
        <dbReference type="Rhea" id="RHEA-COMP:13541"/>
        <dbReference type="Rhea" id="RHEA-COMP:13542"/>
        <dbReference type="ChEBI" id="CHEBI:15378"/>
        <dbReference type="ChEBI" id="CHEBI:57783"/>
        <dbReference type="ChEBI" id="CHEBI:58349"/>
        <dbReference type="ChEBI" id="CHEBI:65315"/>
        <dbReference type="ChEBI" id="CHEBI:74443"/>
        <dbReference type="EC" id="1.3.1.88"/>
    </reaction>
    <physiologicalReaction direction="right-to-left" evidence="15">
        <dbReference type="Rhea" id="RHEA:53370"/>
    </physiologicalReaction>
</comment>
<dbReference type="InterPro" id="IPR018517">
    <property type="entry name" value="tRNA_hU_synthase_CS"/>
</dbReference>
<evidence type="ECO:0000256" key="7">
    <source>
        <dbReference type="ARBA" id="ARBA00023002"/>
    </source>
</evidence>
<evidence type="ECO:0000256" key="1">
    <source>
        <dbReference type="ARBA" id="ARBA00001917"/>
    </source>
</evidence>
<dbReference type="Proteomes" id="UP000037751">
    <property type="component" value="Unassembled WGS sequence"/>
</dbReference>
<gene>
    <name evidence="20" type="ORF">Malapachy_3744</name>
</gene>
<comment type="catalytic activity">
    <reaction evidence="12">
        <text>a 5,6-dihydrouridine in mRNA + NAD(+) = a uridine in mRNA + NADH + H(+)</text>
        <dbReference type="Rhea" id="RHEA:69851"/>
        <dbReference type="Rhea" id="RHEA-COMP:14658"/>
        <dbReference type="Rhea" id="RHEA-COMP:17789"/>
        <dbReference type="ChEBI" id="CHEBI:15378"/>
        <dbReference type="ChEBI" id="CHEBI:57540"/>
        <dbReference type="ChEBI" id="CHEBI:57945"/>
        <dbReference type="ChEBI" id="CHEBI:65315"/>
        <dbReference type="ChEBI" id="CHEBI:74443"/>
    </reaction>
    <physiologicalReaction direction="right-to-left" evidence="12">
        <dbReference type="Rhea" id="RHEA:69853"/>
    </physiologicalReaction>
</comment>
<sequence length="338" mass="37245">MQADEEGGWPPRAWYSYVAAPMVDQSDLAFRATAVQYGATATWTQMYHADDIVLQGDIYERARRALEQGKQAQEHVDIAMGTYAPQIVQLAGHDPASLLTAARLFSPYADGIDLNLGCPQTRAQRGHYGGYLLGRKDWPLVKQLVAALAHGCDRPISTKVRLCDYAPDTYELATQLAHAGSSLITVHARHVAPNRRRAGPAKLEHVRAVVEALQAQGLHASQPGGSTLVLSNGNVRTWDDIVANLAYTQADGVMVGEPLLMQPDLFVSSVEPAKRPTARVLPTYLRLCEKYNVDTSLPFIKQHTQYILRSWAPGRETRIVQDQLRAAESVAAMRDVLR</sequence>
<dbReference type="GO" id="GO:0050660">
    <property type="term" value="F:flavin adenine dinucleotide binding"/>
    <property type="evidence" value="ECO:0007669"/>
    <property type="project" value="InterPro"/>
</dbReference>
<reference evidence="20 21" key="1">
    <citation type="submission" date="2015-07" db="EMBL/GenBank/DDBJ databases">
        <title>Draft Genome Sequence of Malassezia furfur CBS1878 and Malassezia pachydermatis CBS1879.</title>
        <authorList>
            <person name="Triana S."/>
            <person name="Ohm R."/>
            <person name="Gonzalez A."/>
            <person name="DeCock H."/>
            <person name="Restrepo S."/>
            <person name="Celis A."/>
        </authorList>
    </citation>
    <scope>NUCLEOTIDE SEQUENCE [LARGE SCALE GENOMIC DNA]</scope>
    <source>
        <strain evidence="20 21">CBS 1879</strain>
    </source>
</reference>
<evidence type="ECO:0000256" key="17">
    <source>
        <dbReference type="PIRSR" id="PIRSR006621-1"/>
    </source>
</evidence>
<keyword evidence="18" id="KW-0547">Nucleotide-binding</keyword>
<dbReference type="GO" id="GO:0102263">
    <property type="term" value="F:tRNA-dihydrouridine17 synthase activity"/>
    <property type="evidence" value="ECO:0007669"/>
    <property type="project" value="RHEA"/>
</dbReference>
<keyword evidence="21" id="KW-1185">Reference proteome</keyword>
<protein>
    <recommendedName>
        <fullName evidence="16">tRNA-dihydrouridine synthase</fullName>
        <ecNumber evidence="16">1.3.1.-</ecNumber>
    </recommendedName>
</protein>
<feature type="binding site" evidence="18">
    <location>
        <position position="187"/>
    </location>
    <ligand>
        <name>FMN</name>
        <dbReference type="ChEBI" id="CHEBI:58210"/>
    </ligand>
</feature>
<evidence type="ECO:0000256" key="14">
    <source>
        <dbReference type="ARBA" id="ARBA00049447"/>
    </source>
</evidence>
<dbReference type="AlphaFoldDB" id="A0A0M8MV42"/>
<evidence type="ECO:0000256" key="2">
    <source>
        <dbReference type="ARBA" id="ARBA00022630"/>
    </source>
</evidence>
<keyword evidence="8" id="KW-0520">NAD</keyword>
<evidence type="ECO:0000256" key="16">
    <source>
        <dbReference type="PIRNR" id="PIRNR006621"/>
    </source>
</evidence>
<dbReference type="GO" id="GO:0102262">
    <property type="term" value="F:tRNA-dihydrouridine16 synthase activity"/>
    <property type="evidence" value="ECO:0007669"/>
    <property type="project" value="RHEA"/>
</dbReference>
<dbReference type="PROSITE" id="PS01136">
    <property type="entry name" value="UPF0034"/>
    <property type="match status" value="1"/>
</dbReference>
<comment type="function">
    <text evidence="16">Catalyzes the synthesis of dihydrouridine, a modified base found in the D-loop of most tRNAs.</text>
</comment>
<dbReference type="EMBL" id="LGAV01000004">
    <property type="protein sequence ID" value="KOS14370.1"/>
    <property type="molecule type" value="Genomic_DNA"/>
</dbReference>
<evidence type="ECO:0000256" key="3">
    <source>
        <dbReference type="ARBA" id="ARBA00022643"/>
    </source>
</evidence>
<keyword evidence="2 16" id="KW-0285">Flavoprotein</keyword>
<comment type="catalytic activity">
    <reaction evidence="10">
        <text>5,6-dihydrouridine(17) in tRNA + NAD(+) = uridine(17) in tRNA + NADH + H(+)</text>
        <dbReference type="Rhea" id="RHEA:53372"/>
        <dbReference type="Rhea" id="RHEA-COMP:13541"/>
        <dbReference type="Rhea" id="RHEA-COMP:13542"/>
        <dbReference type="ChEBI" id="CHEBI:15378"/>
        <dbReference type="ChEBI" id="CHEBI:57540"/>
        <dbReference type="ChEBI" id="CHEBI:57945"/>
        <dbReference type="ChEBI" id="CHEBI:65315"/>
        <dbReference type="ChEBI" id="CHEBI:74443"/>
        <dbReference type="EC" id="1.3.1.88"/>
    </reaction>
    <physiologicalReaction direction="right-to-left" evidence="10">
        <dbReference type="Rhea" id="RHEA:53374"/>
    </physiologicalReaction>
</comment>
<dbReference type="InterPro" id="IPR001269">
    <property type="entry name" value="DUS_fam"/>
</dbReference>
<keyword evidence="6" id="KW-0521">NADP</keyword>
<feature type="binding site" evidence="18">
    <location>
        <position position="159"/>
    </location>
    <ligand>
        <name>FMN</name>
        <dbReference type="ChEBI" id="CHEBI:58210"/>
    </ligand>
</feature>
<dbReference type="InterPro" id="IPR035587">
    <property type="entry name" value="DUS-like_FMN-bd"/>
</dbReference>
<dbReference type="OrthoDB" id="272303at2759"/>
<evidence type="ECO:0000256" key="12">
    <source>
        <dbReference type="ARBA" id="ARBA00048342"/>
    </source>
</evidence>
<feature type="domain" description="DUS-like FMN-binding" evidence="19">
    <location>
        <begin position="19"/>
        <end position="324"/>
    </location>
</feature>
<evidence type="ECO:0000259" key="19">
    <source>
        <dbReference type="Pfam" id="PF01207"/>
    </source>
</evidence>
<evidence type="ECO:0000256" key="4">
    <source>
        <dbReference type="ARBA" id="ARBA00022664"/>
    </source>
</evidence>
<comment type="catalytic activity">
    <reaction evidence="13">
        <text>5,6-dihydrouridine(16) in tRNA + NAD(+) = uridine(16) in tRNA + NADH + H(+)</text>
        <dbReference type="Rhea" id="RHEA:53380"/>
        <dbReference type="Rhea" id="RHEA-COMP:13543"/>
        <dbReference type="Rhea" id="RHEA-COMP:13544"/>
        <dbReference type="ChEBI" id="CHEBI:15378"/>
        <dbReference type="ChEBI" id="CHEBI:57540"/>
        <dbReference type="ChEBI" id="CHEBI:57945"/>
        <dbReference type="ChEBI" id="CHEBI:65315"/>
        <dbReference type="ChEBI" id="CHEBI:74443"/>
        <dbReference type="EC" id="1.3.1.88"/>
    </reaction>
    <physiologicalReaction direction="right-to-left" evidence="13">
        <dbReference type="Rhea" id="RHEA:53382"/>
    </physiologicalReaction>
</comment>
<dbReference type="VEuPathDB" id="FungiDB:Malapachy_3744"/>
<keyword evidence="7 16" id="KW-0560">Oxidoreductase</keyword>
<feature type="binding site" evidence="18">
    <location>
        <position position="89"/>
    </location>
    <ligand>
        <name>FMN</name>
        <dbReference type="ChEBI" id="CHEBI:58210"/>
    </ligand>
</feature>
<evidence type="ECO:0000313" key="20">
    <source>
        <dbReference type="EMBL" id="KOS14370.1"/>
    </source>
</evidence>
<comment type="similarity">
    <text evidence="16">Belongs to the dus family.</text>
</comment>